<dbReference type="Gene3D" id="1.10.10.1320">
    <property type="entry name" value="Anti-sigma factor, zinc-finger domain"/>
    <property type="match status" value="1"/>
</dbReference>
<reference evidence="5 6" key="1">
    <citation type="submission" date="2015-02" db="EMBL/GenBank/DDBJ databases">
        <title>Draft genome sequences of ten Microbacterium spp. with emphasis on heavy metal contaminated environments.</title>
        <authorList>
            <person name="Corretto E."/>
        </authorList>
    </citation>
    <scope>NUCLEOTIDE SEQUENCE [LARGE SCALE GENOMIC DNA]</scope>
    <source>
        <strain evidence="5 6">ARN176</strain>
    </source>
</reference>
<accession>A0A0F0LJS8</accession>
<dbReference type="Proteomes" id="UP000033740">
    <property type="component" value="Unassembled WGS sequence"/>
</dbReference>
<evidence type="ECO:0000259" key="4">
    <source>
        <dbReference type="Pfam" id="PF13490"/>
    </source>
</evidence>
<keyword evidence="3" id="KW-0472">Membrane</keyword>
<dbReference type="PATRIC" id="fig|582680.6.peg.2175"/>
<feature type="domain" description="Putative zinc-finger" evidence="4">
    <location>
        <begin position="14"/>
        <end position="39"/>
    </location>
</feature>
<evidence type="ECO:0000256" key="2">
    <source>
        <dbReference type="ARBA" id="ARBA00023163"/>
    </source>
</evidence>
<dbReference type="AlphaFoldDB" id="A0A0F0LJS8"/>
<dbReference type="InterPro" id="IPR041916">
    <property type="entry name" value="Anti_sigma_zinc_sf"/>
</dbReference>
<keyword evidence="3" id="KW-1133">Transmembrane helix</keyword>
<evidence type="ECO:0000256" key="1">
    <source>
        <dbReference type="ARBA" id="ARBA00023015"/>
    </source>
</evidence>
<keyword evidence="6" id="KW-1185">Reference proteome</keyword>
<dbReference type="RefSeq" id="WP_152642138.1">
    <property type="nucleotide sequence ID" value="NZ_JYIX01000035.1"/>
</dbReference>
<organism evidence="5 6">
    <name type="scientific">Microbacterium azadirachtae</name>
    <dbReference type="NCBI Taxonomy" id="582680"/>
    <lineage>
        <taxon>Bacteria</taxon>
        <taxon>Bacillati</taxon>
        <taxon>Actinomycetota</taxon>
        <taxon>Actinomycetes</taxon>
        <taxon>Micrococcales</taxon>
        <taxon>Microbacteriaceae</taxon>
        <taxon>Microbacterium</taxon>
    </lineage>
</organism>
<keyword evidence="1" id="KW-0805">Transcription regulation</keyword>
<dbReference type="STRING" id="582680.RS86_02108"/>
<dbReference type="EMBL" id="JYIX01000035">
    <property type="protein sequence ID" value="KJL32934.1"/>
    <property type="molecule type" value="Genomic_DNA"/>
</dbReference>
<sequence>MSVDPDPFATWDAAYAMGALSAADRAQYEAHLAVCAECRTALAELVPAVGLLSRVHADDAARIGTDDVDPAGPKLLSIARARRSSRRRALWTGVGIAAALAIAVPVTIVALAPRPAVSVALKGAGAVPLSATISLTPVAWGTKIDMACLYAAGAPDAGWTYVLTVVGDDGKSTDLSTWKADPGRTATLSAGTAQPLADIRTVEIRNTAGTVILRQDIGHGSSSG</sequence>
<comment type="caution">
    <text evidence="5">The sequence shown here is derived from an EMBL/GenBank/DDBJ whole genome shotgun (WGS) entry which is preliminary data.</text>
</comment>
<name>A0A0F0LJS8_9MICO</name>
<feature type="transmembrane region" description="Helical" evidence="3">
    <location>
        <begin position="89"/>
        <end position="112"/>
    </location>
</feature>
<keyword evidence="3" id="KW-0812">Transmembrane</keyword>
<keyword evidence="2" id="KW-0804">Transcription</keyword>
<dbReference type="InterPro" id="IPR027383">
    <property type="entry name" value="Znf_put"/>
</dbReference>
<evidence type="ECO:0000313" key="6">
    <source>
        <dbReference type="Proteomes" id="UP000033740"/>
    </source>
</evidence>
<gene>
    <name evidence="5" type="primary">rslA</name>
    <name evidence="5" type="ORF">RS86_02108</name>
</gene>
<proteinExistence type="predicted"/>
<protein>
    <submittedName>
        <fullName evidence="5">Anti-sigma-L factor RslA</fullName>
    </submittedName>
</protein>
<evidence type="ECO:0000313" key="5">
    <source>
        <dbReference type="EMBL" id="KJL32934.1"/>
    </source>
</evidence>
<evidence type="ECO:0000256" key="3">
    <source>
        <dbReference type="SAM" id="Phobius"/>
    </source>
</evidence>
<dbReference type="Pfam" id="PF13490">
    <property type="entry name" value="zf-HC2"/>
    <property type="match status" value="1"/>
</dbReference>